<dbReference type="AlphaFoldDB" id="A0AAE1LNH0"/>
<name>A0AAE1LNH0_9NEOP</name>
<accession>A0AAE1LNH0</accession>
<evidence type="ECO:0000313" key="1">
    <source>
        <dbReference type="EMBL" id="KAK3926178.1"/>
    </source>
</evidence>
<dbReference type="EMBL" id="JAHWGI010001243">
    <property type="protein sequence ID" value="KAK3926178.1"/>
    <property type="molecule type" value="Genomic_DNA"/>
</dbReference>
<organism evidence="1 2">
    <name type="scientific">Frankliniella fusca</name>
    <dbReference type="NCBI Taxonomy" id="407009"/>
    <lineage>
        <taxon>Eukaryota</taxon>
        <taxon>Metazoa</taxon>
        <taxon>Ecdysozoa</taxon>
        <taxon>Arthropoda</taxon>
        <taxon>Hexapoda</taxon>
        <taxon>Insecta</taxon>
        <taxon>Pterygota</taxon>
        <taxon>Neoptera</taxon>
        <taxon>Paraneoptera</taxon>
        <taxon>Thysanoptera</taxon>
        <taxon>Terebrantia</taxon>
        <taxon>Thripoidea</taxon>
        <taxon>Thripidae</taxon>
        <taxon>Frankliniella</taxon>
    </lineage>
</organism>
<gene>
    <name evidence="1" type="ORF">KUF71_014426</name>
</gene>
<keyword evidence="2" id="KW-1185">Reference proteome</keyword>
<reference evidence="1" key="1">
    <citation type="submission" date="2021-07" db="EMBL/GenBank/DDBJ databases">
        <authorList>
            <person name="Catto M.A."/>
            <person name="Jacobson A."/>
            <person name="Kennedy G."/>
            <person name="Labadie P."/>
            <person name="Hunt B.G."/>
            <person name="Srinivasan R."/>
        </authorList>
    </citation>
    <scope>NUCLEOTIDE SEQUENCE</scope>
    <source>
        <strain evidence="1">PL_HMW_Pooled</strain>
        <tissue evidence="1">Head</tissue>
    </source>
</reference>
<reference evidence="1" key="2">
    <citation type="journal article" date="2023" name="BMC Genomics">
        <title>Pest status, molecular evolution, and epigenetic factors derived from the genome assembly of Frankliniella fusca, a thysanopteran phytovirus vector.</title>
        <authorList>
            <person name="Catto M.A."/>
            <person name="Labadie P.E."/>
            <person name="Jacobson A.L."/>
            <person name="Kennedy G.G."/>
            <person name="Srinivasan R."/>
            <person name="Hunt B.G."/>
        </authorList>
    </citation>
    <scope>NUCLEOTIDE SEQUENCE</scope>
    <source>
        <strain evidence="1">PL_HMW_Pooled</strain>
    </source>
</reference>
<dbReference type="Proteomes" id="UP001219518">
    <property type="component" value="Unassembled WGS sequence"/>
</dbReference>
<sequence length="288" mass="33851">MTPERELRRGQQKFAAFTAVYSSAVLADERSSYTGAVDTSHALEYLVTKFLSARAASRRAWRWTKFRALSSRQFFPLTDVVKFLMRAEAKSDGTSFKAIVCLWPPRALKTLKKFSKQSWVPSFRRSQYNINAFRRDFKRWGTLIKNQQNFLLFFLHAVSSGLQRRNQNGINTWLQTQLLQGCPHSLLGWLYPSVKKSADKWRLMDRLHSWNRGKHLFPTTGSIWRCFHTDLLNIHVHGLNSSTLYVWWFIQNSESFLISWSHLDSWGRIINTLLFQQRCQRCCNNNFN</sequence>
<evidence type="ECO:0000313" key="2">
    <source>
        <dbReference type="Proteomes" id="UP001219518"/>
    </source>
</evidence>
<protein>
    <submittedName>
        <fullName evidence="1">Uroporphyrinogen decarboxylase</fullName>
    </submittedName>
</protein>
<proteinExistence type="predicted"/>
<comment type="caution">
    <text evidence="1">The sequence shown here is derived from an EMBL/GenBank/DDBJ whole genome shotgun (WGS) entry which is preliminary data.</text>
</comment>